<name>A0A4Z2EBE8_9TELE</name>
<evidence type="ECO:0000313" key="2">
    <source>
        <dbReference type="EMBL" id="TNN26166.1"/>
    </source>
</evidence>
<organism evidence="2 3">
    <name type="scientific">Liparis tanakae</name>
    <name type="common">Tanaka's snailfish</name>
    <dbReference type="NCBI Taxonomy" id="230148"/>
    <lineage>
        <taxon>Eukaryota</taxon>
        <taxon>Metazoa</taxon>
        <taxon>Chordata</taxon>
        <taxon>Craniata</taxon>
        <taxon>Vertebrata</taxon>
        <taxon>Euteleostomi</taxon>
        <taxon>Actinopterygii</taxon>
        <taxon>Neopterygii</taxon>
        <taxon>Teleostei</taxon>
        <taxon>Neoteleostei</taxon>
        <taxon>Acanthomorphata</taxon>
        <taxon>Eupercaria</taxon>
        <taxon>Perciformes</taxon>
        <taxon>Cottioidei</taxon>
        <taxon>Cottales</taxon>
        <taxon>Liparidae</taxon>
        <taxon>Liparis</taxon>
    </lineage>
</organism>
<keyword evidence="3" id="KW-1185">Reference proteome</keyword>
<sequence length="34" mass="3195">MQRGPCSTSLTGTTPASPAGCGTSAVPGTVGSRT</sequence>
<dbReference type="Proteomes" id="UP000314294">
    <property type="component" value="Unassembled WGS sequence"/>
</dbReference>
<feature type="region of interest" description="Disordered" evidence="1">
    <location>
        <begin position="1"/>
        <end position="34"/>
    </location>
</feature>
<accession>A0A4Z2EBE8</accession>
<evidence type="ECO:0000313" key="3">
    <source>
        <dbReference type="Proteomes" id="UP000314294"/>
    </source>
</evidence>
<feature type="compositionally biased region" description="Polar residues" evidence="1">
    <location>
        <begin position="1"/>
        <end position="16"/>
    </location>
</feature>
<proteinExistence type="predicted"/>
<dbReference type="EMBL" id="SRLO01010828">
    <property type="protein sequence ID" value="TNN26166.1"/>
    <property type="molecule type" value="Genomic_DNA"/>
</dbReference>
<dbReference type="AlphaFoldDB" id="A0A4Z2EBE8"/>
<protein>
    <submittedName>
        <fullName evidence="2">Uncharacterized protein</fullName>
    </submittedName>
</protein>
<gene>
    <name evidence="2" type="ORF">EYF80_063696</name>
</gene>
<comment type="caution">
    <text evidence="2">The sequence shown here is derived from an EMBL/GenBank/DDBJ whole genome shotgun (WGS) entry which is preliminary data.</text>
</comment>
<evidence type="ECO:0000256" key="1">
    <source>
        <dbReference type="SAM" id="MobiDB-lite"/>
    </source>
</evidence>
<reference evidence="2 3" key="1">
    <citation type="submission" date="2019-03" db="EMBL/GenBank/DDBJ databases">
        <title>First draft genome of Liparis tanakae, snailfish: a comprehensive survey of snailfish specific genes.</title>
        <authorList>
            <person name="Kim W."/>
            <person name="Song I."/>
            <person name="Jeong J.-H."/>
            <person name="Kim D."/>
            <person name="Kim S."/>
            <person name="Ryu S."/>
            <person name="Song J.Y."/>
            <person name="Lee S.K."/>
        </authorList>
    </citation>
    <scope>NUCLEOTIDE SEQUENCE [LARGE SCALE GENOMIC DNA]</scope>
    <source>
        <tissue evidence="2">Muscle</tissue>
    </source>
</reference>